<accession>A0A916DVR2</accession>
<dbReference type="Proteomes" id="UP001060919">
    <property type="component" value="Chromosome"/>
</dbReference>
<organism evidence="3 4">
    <name type="scientific">Aureispira anguillae</name>
    <dbReference type="NCBI Taxonomy" id="2864201"/>
    <lineage>
        <taxon>Bacteria</taxon>
        <taxon>Pseudomonadati</taxon>
        <taxon>Bacteroidota</taxon>
        <taxon>Saprospiria</taxon>
        <taxon>Saprospirales</taxon>
        <taxon>Saprospiraceae</taxon>
        <taxon>Aureispira</taxon>
    </lineage>
</organism>
<dbReference type="InterPro" id="IPR050708">
    <property type="entry name" value="T6SS_VgrG/RHS"/>
</dbReference>
<dbReference type="PANTHER" id="PTHR32305:SF15">
    <property type="entry name" value="PROTEIN RHSA-RELATED"/>
    <property type="match status" value="1"/>
</dbReference>
<evidence type="ECO:0000313" key="4">
    <source>
        <dbReference type="Proteomes" id="UP001060919"/>
    </source>
</evidence>
<keyword evidence="1" id="KW-0175">Coiled coil</keyword>
<evidence type="ECO:0000313" key="3">
    <source>
        <dbReference type="EMBL" id="BDS15414.1"/>
    </source>
</evidence>
<dbReference type="NCBIfam" id="TIGR03696">
    <property type="entry name" value="Rhs_assc_core"/>
    <property type="match status" value="1"/>
</dbReference>
<evidence type="ECO:0000256" key="2">
    <source>
        <dbReference type="SAM" id="MobiDB-lite"/>
    </source>
</evidence>
<dbReference type="RefSeq" id="WP_264790573.1">
    <property type="nucleotide sequence ID" value="NZ_AP026867.1"/>
</dbReference>
<reference evidence="3" key="1">
    <citation type="submission" date="2022-09" db="EMBL/GenBank/DDBJ databases">
        <title>Aureispira anguillicida sp. nov., isolated from Leptocephalus of Japanese eel Anguilla japonica.</title>
        <authorList>
            <person name="Yuasa K."/>
            <person name="Mekata T."/>
            <person name="Ikunari K."/>
        </authorList>
    </citation>
    <scope>NUCLEOTIDE SEQUENCE</scope>
    <source>
        <strain evidence="3">EL160426</strain>
    </source>
</reference>
<dbReference type="KEGG" id="aup:AsAng_0061980"/>
<evidence type="ECO:0000256" key="1">
    <source>
        <dbReference type="SAM" id="Coils"/>
    </source>
</evidence>
<name>A0A916DVR2_9BACT</name>
<gene>
    <name evidence="3" type="ORF">AsAng_0061980</name>
</gene>
<protein>
    <submittedName>
        <fullName evidence="3">RHS repeat-associated core domain-containing protein</fullName>
    </submittedName>
</protein>
<dbReference type="InterPro" id="IPR022385">
    <property type="entry name" value="Rhs_assc_core"/>
</dbReference>
<proteinExistence type="predicted"/>
<dbReference type="EMBL" id="AP026867">
    <property type="protein sequence ID" value="BDS15414.1"/>
    <property type="molecule type" value="Genomic_DNA"/>
</dbReference>
<feature type="coiled-coil region" evidence="1">
    <location>
        <begin position="1453"/>
        <end position="1485"/>
    </location>
</feature>
<keyword evidence="4" id="KW-1185">Reference proteome</keyword>
<dbReference type="PANTHER" id="PTHR32305">
    <property type="match status" value="1"/>
</dbReference>
<dbReference type="Gene3D" id="2.180.10.10">
    <property type="entry name" value="RHS repeat-associated core"/>
    <property type="match status" value="1"/>
</dbReference>
<feature type="region of interest" description="Disordered" evidence="2">
    <location>
        <begin position="2464"/>
        <end position="2499"/>
    </location>
</feature>
<sequence length="2515" mass="280649">MKTLIAPIRFIIVLLIIGIGLPTHAKDIVYTGMKNKVDLAVSKVIHVVDPRYGDPGEGVDYVRRYTAVPALVYNRNQKTDIAGNVWSYEIEYDLLYNDPVLMQGIVKQGTLFIEHNNTEGIYEAIGIHESVVGDVQLKIRTITPVGNVPDDIHLELRLKVERYDYLDDADPITKNEMSLVSFANNQAEISWQVVDGAEYYEVEWVYWDAQHNTTTSNLASTDLETVFEKAVGIETKSNSYQFDLFYPEGLVYVRVRPVGRYIRGVNGDYNHLKYGPWVQGVDPNTNSFVILLFHGFESDRIWQVQRSFAEDAKSKQVVQYFDEGMRGRQTLTNLSSDDLTIVAENIYDAEGRPSLSTLPVPVKSLIGKNPLQFGAGTDDPTRAEGGLISTAAIDYTYKDFDKIDHADALSKVDAQGKKHVSAIYYSAENPFNNHIHRDYIPDAEDFPITQVKFLNDATGRVARQSGVGAFYQLGSNHETKYYYANPNHSELRRLFGKNVGDEKHYRKNYVVDANGQISVSYIDQAGQTIATALAGKSPDNVNTLTSEQGNTNTIASSIMGKNVVDRTAKTSVLSHAIFCDEAPRTDKFSYTLTGDGIYMPGATTSICIGCEYEVNISLIDEGGNAIPLSLIAPTNTGGGNTSPLYNGITTQVINGEIVVHYNSLYDNTCVPIPTVEVDFEAVLQNVGSYQLKKIVKVVEPDPNQLITHLENSGVLADKQTFIDQYVVDNWDPNECEYCNDAIRLRLCEQIASAEYPGYADAKITDPEYQIYFDRVQYYLLNTSTYPDCDDLRRIESLAASLKTECHAKLELMKQQIAPAGDPTTGSQGCLYTELGFWEHVYDNSNQLSLERYDANGHVVTETFSSRSDFTTFIQDQNNWQDHFVDHPDIISKHPEYCAYEVACISEVALKSRRFDFELASQKTWADAVSFGANLQTPQTVTTEQFASIIAMDPFFVAYPNYSTDMSSRLSNYCTDNYTNNPPHPTGVNGCGSGCSDVICYINNILGDPAQYVSTNHSTTINSPDITPLSDEDKWMFFRGIYAAEKAKLQQHLIDHTTGCNTGFPYTGTTTCEPIISADDTQDFMDDNGGGDPSDLTDVQAVGANVNQDNCTAICEGNARRWVNQLCPDLEETNSLNYIHLVKEFTDFCKGHCGADGDNPMGYLFEEYLDSTSSTYALDPNLPTFNQDLANAQNRLDWLMNHVPSYCGNDLVNNRLPAEVDVVFAHKTDVYEWSSVYSSGGEELEPMCKDDIICAFDLLRQSSIFPTKYTDINASCPSSNNFYMPSPNILSYYFRYVLPTQSAPNCNDYTNVDLGYFESSSFVLQYLCEEIKQHNYYIKFKTATPSSFSTMTFSLKDIQTGAAIDPLTIQSIGNYNSTTNTINLTVKENCTWNPPLYLVSSAVNQTISCSDMVASSIGGTQQIDAEVKIITSFGELGNVSTNCTSCKGGWGLKKNQLTINLDTVRIQCEEQQRAELTRKAESAYDKYLEKKLKILTSGESCMAFTESMTTEYTTTEHHYTLYYYDQAGNLIQTIPPAAVVPLPTNHFDGTTAGSTRGTWDGTDPSHDYEMTTTYAYNTLGQVVKQTSPDGGMTEFWYDYAQRLRFSQNARQLAAGGQYAYTKFDAQGRTVEVGRLDGHGVLSAWDLNKSTFPEATLAGVHERIITEYEEASFSPISQDNLRGRVARTYNDHIATYYDYDVHGNVKRLHHQISGLGASEIAYDYDLITGNVKEVAFMKGTKDQFFHRYTYDADNRLTHTQTSKNGYIWDLDAKYFYYAHGPLARVELGQDKVQGLDYVYNLQGWIKGVNNTTSESDMGLDGFVATGIATGNTIPSIANKWFGKDEAAYSLGYHRADYQPIGTGTNLGIFDHSNTAAFNNDIKGTNATKGLYNGNIAFMISHIPQLAQANPLTHATQAMVYQYDALHRITNSESYAYVNGWNKNGLSNAYRTEYTYDGNGNLQTLDRHTLENSTSTSKHIDALTYHYGSGNLKNRLESITDPSAVTAGINDVGAASYTYDEIGNLKTDGNNTIEWNLQNKVSSVDNANYDIIYTYDVGGNRLGKSVTPKGGTSPTQTTFYVRDASGNIMGTYIVENNTKKLEETPIYGSSRLGIHQYDVSLMPFNVPSITAPELMNSTLGTILGVDQAGNATRGNKFYEISNHLGNVLVTVSDQKLGEVTTIGQTTAEAYKAQVQSAQDYYPFGWEMPGRSFNSQNYRFGFNGKENDRHWGDQLIQDYGFRLYNPAIGKFLSVDPLSQAYPFYTPYQFAGNKPIWAVDLDGLEPQIKTKIFYDYAPLPNNTAPRDIHDFGNTRHDVSGRTLKPHPKSGEKRFFSINYNKKKNKFDVKVYIEVRINAGLNPSCTMCDLNGSNPGLSEEVLAHEEGHVEQWKRAYNSKITIEYNGKKYSGFIDEVITNAENDIKAGLPQKFKSEEDMKKAQNKYEIGVGQVINKALNAIFERREELMAKDQTGKPDAEIDANNYADKELKNSRNGKGLEYANGKKRATYRGKSVDLGVKK</sequence>